<name>A0A8S3YR93_9EUPU</name>
<evidence type="ECO:0000313" key="1">
    <source>
        <dbReference type="EMBL" id="CAG5117811.1"/>
    </source>
</evidence>
<evidence type="ECO:0000313" key="2">
    <source>
        <dbReference type="Proteomes" id="UP000678393"/>
    </source>
</evidence>
<gene>
    <name evidence="1" type="ORF">CUNI_LOCUS3369</name>
</gene>
<reference evidence="1" key="1">
    <citation type="submission" date="2021-04" db="EMBL/GenBank/DDBJ databases">
        <authorList>
            <consortium name="Molecular Ecology Group"/>
        </authorList>
    </citation>
    <scope>NUCLEOTIDE SEQUENCE</scope>
</reference>
<feature type="non-terminal residue" evidence="1">
    <location>
        <position position="1"/>
    </location>
</feature>
<accession>A0A8S3YR93</accession>
<dbReference type="EMBL" id="CAJHNH020000458">
    <property type="protein sequence ID" value="CAG5117811.1"/>
    <property type="molecule type" value="Genomic_DNA"/>
</dbReference>
<organism evidence="1 2">
    <name type="scientific">Candidula unifasciata</name>
    <dbReference type="NCBI Taxonomy" id="100452"/>
    <lineage>
        <taxon>Eukaryota</taxon>
        <taxon>Metazoa</taxon>
        <taxon>Spiralia</taxon>
        <taxon>Lophotrochozoa</taxon>
        <taxon>Mollusca</taxon>
        <taxon>Gastropoda</taxon>
        <taxon>Heterobranchia</taxon>
        <taxon>Euthyneura</taxon>
        <taxon>Panpulmonata</taxon>
        <taxon>Eupulmonata</taxon>
        <taxon>Stylommatophora</taxon>
        <taxon>Helicina</taxon>
        <taxon>Helicoidea</taxon>
        <taxon>Geomitridae</taxon>
        <taxon>Candidula</taxon>
    </lineage>
</organism>
<comment type="caution">
    <text evidence="1">The sequence shown here is derived from an EMBL/GenBank/DDBJ whole genome shotgun (WGS) entry which is preliminary data.</text>
</comment>
<sequence>LLVCGVGHGSANVTVSPTMSTDDLYAAYAKCLDTYGVSAEYIRFQNNMTTAQDLRDACNNSEKYQQASQCIRNVTASISSDDLSATSFEQSVRDSQVSCGDPKISFECLAEYSRNMSQVQSCINSHWTLTDLISRSSQEISCYGRKLSIQCATEFLQRCDAYTATTMETRMKLSTPVVCYFYQDLVG</sequence>
<keyword evidence="2" id="KW-1185">Reference proteome</keyword>
<dbReference type="Proteomes" id="UP000678393">
    <property type="component" value="Unassembled WGS sequence"/>
</dbReference>
<proteinExistence type="predicted"/>
<dbReference type="AlphaFoldDB" id="A0A8S3YR93"/>
<protein>
    <submittedName>
        <fullName evidence="1">Uncharacterized protein</fullName>
    </submittedName>
</protein>